<reference evidence="3" key="1">
    <citation type="submission" date="2018-03" db="EMBL/GenBank/DDBJ databases">
        <authorList>
            <person name="Guldener U."/>
        </authorList>
    </citation>
    <scope>NUCLEOTIDE SEQUENCE [LARGE SCALE GENOMIC DNA]</scope>
    <source>
        <strain evidence="3">ATCC34888</strain>
    </source>
</reference>
<dbReference type="AlphaFoldDB" id="A0A5C3FJQ5"/>
<name>A0A5C3FJQ5_PSEA2</name>
<organism evidence="3 4">
    <name type="scientific">Pseudozyma antarctica</name>
    <name type="common">Yeast</name>
    <name type="synonym">Candida antarctica</name>
    <dbReference type="NCBI Taxonomy" id="84753"/>
    <lineage>
        <taxon>Eukaryota</taxon>
        <taxon>Fungi</taxon>
        <taxon>Dikarya</taxon>
        <taxon>Basidiomycota</taxon>
        <taxon>Ustilaginomycotina</taxon>
        <taxon>Ustilaginomycetes</taxon>
        <taxon>Ustilaginales</taxon>
        <taxon>Ustilaginaceae</taxon>
        <taxon>Moesziomyces</taxon>
    </lineage>
</organism>
<sequence>MPSTTTARPFKMTTRASSWVRPALRVHSMRMAAPAPSRGLTIAATVIAARQSYTTPQTFASAIERRTFVTSTSRLSSASATAEAEEPSIPPPLKGIRIVDLTRVLAGPYCTMLLADLGADVIKVEHPRGGDDTRAWLPPFAKPPTGKDALQPPVGKEDYWASLPPESAYFLSVNRSKRSITVDLKSPAGKKIIYDLVANADVVVENYLPGKLASMGLGYEDLKKIKPDIIYASLTGYGQTGSYRDKAGYDVIIAADAGMMHITGEADRPPVKIGVAMTDLTTGLYVHGAIMAALLGRAQTGKGVHIDASLFESQIASLANIASNYLIAGQEAGRHGDKHPSIVPYQTFQAKDGRIMLGAGNDGQFRFLSKLLGRPELATDERYATNAARVEHRDTLIPLLDELLQAKTVQEWCDLINGKIPAAPIRNIRGTFDEHPQSKDRKVVAEVEHPRAGKIKIVAPAVRYGGGKMKITRPPPVLGQHTDEVLTQELGMSEAEVAELRKAGSIGP</sequence>
<dbReference type="InterPro" id="IPR044855">
    <property type="entry name" value="CoA-Trfase_III_dom3_sf"/>
</dbReference>
<dbReference type="Proteomes" id="UP000325008">
    <property type="component" value="Unassembled WGS sequence"/>
</dbReference>
<dbReference type="InterPro" id="IPR003673">
    <property type="entry name" value="CoA-Trfase_fam_III"/>
</dbReference>
<proteinExistence type="inferred from homology"/>
<dbReference type="PANTHER" id="PTHR48207">
    <property type="entry name" value="SUCCINATE--HYDROXYMETHYLGLUTARATE COA-TRANSFERASE"/>
    <property type="match status" value="1"/>
</dbReference>
<comment type="caution">
    <text evidence="3">The sequence shown here is derived from an EMBL/GenBank/DDBJ whole genome shotgun (WGS) entry which is preliminary data.</text>
</comment>
<dbReference type="PANTHER" id="PTHR48207:SF3">
    <property type="entry name" value="SUCCINATE--HYDROXYMETHYLGLUTARATE COA-TRANSFERASE"/>
    <property type="match status" value="1"/>
</dbReference>
<dbReference type="GO" id="GO:0005739">
    <property type="term" value="C:mitochondrion"/>
    <property type="evidence" value="ECO:0007669"/>
    <property type="project" value="TreeGrafter"/>
</dbReference>
<dbReference type="InterPro" id="IPR050483">
    <property type="entry name" value="CoA-transferase_III_domain"/>
</dbReference>
<protein>
    <submittedName>
        <fullName evidence="3">Related to alpha-methylacyl-coa racemase</fullName>
    </submittedName>
</protein>
<keyword evidence="4" id="KW-1185">Reference proteome</keyword>
<dbReference type="OrthoDB" id="5863171at2759"/>
<dbReference type="SUPFAM" id="SSF89796">
    <property type="entry name" value="CoA-transferase family III (CaiB/BaiF)"/>
    <property type="match status" value="1"/>
</dbReference>
<accession>A0A5C3FJQ5</accession>
<keyword evidence="2" id="KW-0808">Transferase</keyword>
<dbReference type="InterPro" id="IPR023606">
    <property type="entry name" value="CoA-Trfase_III_dom_1_sf"/>
</dbReference>
<evidence type="ECO:0000313" key="3">
    <source>
        <dbReference type="EMBL" id="SPO44386.1"/>
    </source>
</evidence>
<dbReference type="GO" id="GO:0047369">
    <property type="term" value="F:succinate-hydroxymethylglutarate CoA-transferase activity"/>
    <property type="evidence" value="ECO:0007669"/>
    <property type="project" value="TreeGrafter"/>
</dbReference>
<dbReference type="RefSeq" id="XP_014658432.1">
    <property type="nucleotide sequence ID" value="XM_014802946.1"/>
</dbReference>
<evidence type="ECO:0000313" key="4">
    <source>
        <dbReference type="Proteomes" id="UP000325008"/>
    </source>
</evidence>
<dbReference type="EMBL" id="OOIQ01000003">
    <property type="protein sequence ID" value="SPO44386.1"/>
    <property type="molecule type" value="Genomic_DNA"/>
</dbReference>
<dbReference type="Gene3D" id="3.30.1540.10">
    <property type="entry name" value="formyl-coa transferase, domain 3"/>
    <property type="match status" value="1"/>
</dbReference>
<evidence type="ECO:0000256" key="2">
    <source>
        <dbReference type="ARBA" id="ARBA00022679"/>
    </source>
</evidence>
<comment type="similarity">
    <text evidence="1">Belongs to the CoA-transferase III family.</text>
</comment>
<evidence type="ECO:0000256" key="1">
    <source>
        <dbReference type="ARBA" id="ARBA00008383"/>
    </source>
</evidence>
<dbReference type="Gene3D" id="3.40.50.10540">
    <property type="entry name" value="Crotonobetainyl-coa:carnitine coa-transferase, domain 1"/>
    <property type="match status" value="1"/>
</dbReference>
<gene>
    <name evidence="3" type="ORF">PSANT_02071</name>
</gene>
<dbReference type="Pfam" id="PF02515">
    <property type="entry name" value="CoA_transf_3"/>
    <property type="match status" value="1"/>
</dbReference>